<feature type="domain" description="Fibronectin type-III" evidence="4">
    <location>
        <begin position="887"/>
        <end position="984"/>
    </location>
</feature>
<feature type="non-terminal residue" evidence="5">
    <location>
        <position position="1"/>
    </location>
</feature>
<feature type="transmembrane region" description="Helical" evidence="3">
    <location>
        <begin position="1132"/>
        <end position="1158"/>
    </location>
</feature>
<dbReference type="InterPro" id="IPR050941">
    <property type="entry name" value="CCN"/>
</dbReference>
<name>A0ABN8ECH6_CHISP</name>
<feature type="compositionally biased region" description="Low complexity" evidence="2">
    <location>
        <begin position="130"/>
        <end position="149"/>
    </location>
</feature>
<protein>
    <recommendedName>
        <fullName evidence="4">Fibronectin type-III domain-containing protein</fullName>
    </recommendedName>
</protein>
<keyword evidence="3" id="KW-1133">Transmembrane helix</keyword>
<gene>
    <name evidence="5" type="ORF">CHILSU_LOCUS3512</name>
</gene>
<dbReference type="Gene3D" id="2.60.40.10">
    <property type="entry name" value="Immunoglobulins"/>
    <property type="match status" value="1"/>
</dbReference>
<keyword evidence="3" id="KW-0812">Transmembrane</keyword>
<feature type="compositionally biased region" description="Basic and acidic residues" evidence="2">
    <location>
        <begin position="150"/>
        <end position="161"/>
    </location>
</feature>
<dbReference type="InterPro" id="IPR003961">
    <property type="entry name" value="FN3_dom"/>
</dbReference>
<reference evidence="5" key="1">
    <citation type="submission" date="2021-12" db="EMBL/GenBank/DDBJ databases">
        <authorList>
            <person name="King R."/>
        </authorList>
    </citation>
    <scope>NUCLEOTIDE SEQUENCE</scope>
</reference>
<accession>A0ABN8ECH6</accession>
<feature type="region of interest" description="Disordered" evidence="2">
    <location>
        <begin position="113"/>
        <end position="174"/>
    </location>
</feature>
<evidence type="ECO:0000313" key="6">
    <source>
        <dbReference type="Proteomes" id="UP001153292"/>
    </source>
</evidence>
<feature type="region of interest" description="Disordered" evidence="2">
    <location>
        <begin position="1032"/>
        <end position="1054"/>
    </location>
</feature>
<dbReference type="SUPFAM" id="SSF49265">
    <property type="entry name" value="Fibronectin type III"/>
    <property type="match status" value="1"/>
</dbReference>
<dbReference type="PROSITE" id="PS50853">
    <property type="entry name" value="FN3"/>
    <property type="match status" value="1"/>
</dbReference>
<dbReference type="InterPro" id="IPR013783">
    <property type="entry name" value="Ig-like_fold"/>
</dbReference>
<dbReference type="PANTHER" id="PTHR11348">
    <property type="entry name" value="CONNECTIVE TISSUE GROWTH FACTOR-RELATED"/>
    <property type="match status" value="1"/>
</dbReference>
<feature type="compositionally biased region" description="Pro residues" evidence="2">
    <location>
        <begin position="1033"/>
        <end position="1050"/>
    </location>
</feature>
<keyword evidence="3" id="KW-0472">Membrane</keyword>
<sequence>ASASAARRVVPLPRNTCAYLPRDTIYKQFEYRTVHCVCGKYLCVKYFSEGTTSRFLFFLISTGYDGAVIGMGRSAVALWCALALVARAAAYTIDCNPEYADCDTELSKLTAEDDELLTQRGSPSLTNVESTTDATTTTLAPTRSTPTTEKATEKTTERPETTTEEVQDVTESHKPQPRLLNLNIDELQTFANALHNQTIHKSQKKPLTDLSDVNLDDDEDDDPKMVHDTKPKQISDKFYTNLEAPFHPLLGIDRGSGEVEVCKENEITYKVGEKIDRGCEESCECMQGGLFECSPRCKHPYIRRGRRLNDPLCFESPLDECCSIIACATGNGDVKPTKLEVCRYGNDTYPVGAQWHIGCEQTCHCEKNSVVTCKPRCERHPPSEKCISVQDPSDVCCEVQVCDVSQDVHEEPENGTSSTSTTTTEVRKMSIMPSSLEDNPPKMPMRPLVLPEPIGSVKVLQNNTVQVNLIHMNDTEDPIHLLLSSDNGKTFKDVELKYSNLILNLEGGKDYVLKTRETGTKFNFTITTTDAGANEVADEDVVTKVGCYHDGNFYAVGQEFHIGCTELCECTGPDERECAALICPAHVGLELVSKGCVRWAPAPPAHPPACCPRAARCLSNGTCHYKGTPVPNWSEVPIELTGCEQRCFCENGELECQDTCTPLPPVPPQTLRCPPMHRPAPVNISDDDCCKQWGCIPLGQNPESDFTTNSPHTQQPSFLPTIPPEIHFPQEDLSDYDQNNIHRPVNTLPGLPPGLSPTGHGPSTFGDNNKKLSVISLHSDSPTSVMMLFGLPPVLVGLRGSVDLRYTDKADEDVSQWYSQVFAPADEVLTTARLEFRLTGLKPSTTYKVRGKLYLHNLPVEPESEVYTVRTQDLPTVAPIEEKRREIDSRLTVVDVNDTSAHVTWRHFTDEELQYIDGIQVRYRPVGTPIYSMTELLHPRRRGAGLTELRAGTAYEASLVLMPPGASVVELHDPAVLRFTTAPTHDPYNWTVTIEARAVGSEAAEVTWRGVPSPAERWVRVYRAAHACGDAPAPAPAPAPGAGPVSPPAPARREHDEFRLATRDLPPAVTLTGLQPDTRCRVWLELFLTNGKVKTSNVLEINTKSLDSPEPIDNEIESASIAGSRGDSRGDYYGALVIVGVVAALGALTSLLLLLVVVRRHRPRSVSITPVPTAPRESSLPPYDNPAYKLELQQETMDL</sequence>
<dbReference type="InterPro" id="IPR036116">
    <property type="entry name" value="FN3_sf"/>
</dbReference>
<keyword evidence="6" id="KW-1185">Reference proteome</keyword>
<dbReference type="EMBL" id="OU963910">
    <property type="protein sequence ID" value="CAH0678678.1"/>
    <property type="molecule type" value="Genomic_DNA"/>
</dbReference>
<evidence type="ECO:0000256" key="3">
    <source>
        <dbReference type="SAM" id="Phobius"/>
    </source>
</evidence>
<dbReference type="PANTHER" id="PTHR11348:SF34">
    <property type="entry name" value="EPIDERMAL CELL SURFACE RECEPTOR-RELATED"/>
    <property type="match status" value="1"/>
</dbReference>
<dbReference type="SMART" id="SM00214">
    <property type="entry name" value="VWC"/>
    <property type="match status" value="3"/>
</dbReference>
<proteinExistence type="predicted"/>
<dbReference type="InterPro" id="IPR001007">
    <property type="entry name" value="VWF_dom"/>
</dbReference>
<dbReference type="CDD" id="cd00063">
    <property type="entry name" value="FN3"/>
    <property type="match status" value="1"/>
</dbReference>
<organism evidence="5 6">
    <name type="scientific">Chilo suppressalis</name>
    <name type="common">Asiatic rice borer moth</name>
    <dbReference type="NCBI Taxonomy" id="168631"/>
    <lineage>
        <taxon>Eukaryota</taxon>
        <taxon>Metazoa</taxon>
        <taxon>Ecdysozoa</taxon>
        <taxon>Arthropoda</taxon>
        <taxon>Hexapoda</taxon>
        <taxon>Insecta</taxon>
        <taxon>Pterygota</taxon>
        <taxon>Neoptera</taxon>
        <taxon>Endopterygota</taxon>
        <taxon>Lepidoptera</taxon>
        <taxon>Glossata</taxon>
        <taxon>Ditrysia</taxon>
        <taxon>Pyraloidea</taxon>
        <taxon>Crambidae</taxon>
        <taxon>Crambinae</taxon>
        <taxon>Chilo</taxon>
    </lineage>
</organism>
<evidence type="ECO:0000256" key="2">
    <source>
        <dbReference type="SAM" id="MobiDB-lite"/>
    </source>
</evidence>
<evidence type="ECO:0000259" key="4">
    <source>
        <dbReference type="PROSITE" id="PS50853"/>
    </source>
</evidence>
<feature type="compositionally biased region" description="Polar residues" evidence="2">
    <location>
        <begin position="119"/>
        <end position="129"/>
    </location>
</feature>
<dbReference type="Proteomes" id="UP001153292">
    <property type="component" value="Chromosome 17"/>
</dbReference>
<evidence type="ECO:0000256" key="1">
    <source>
        <dbReference type="ARBA" id="ARBA00022729"/>
    </source>
</evidence>
<evidence type="ECO:0000313" key="5">
    <source>
        <dbReference type="EMBL" id="CAH0678678.1"/>
    </source>
</evidence>
<keyword evidence="1" id="KW-0732">Signal</keyword>